<evidence type="ECO:0000256" key="3">
    <source>
        <dbReference type="ARBA" id="ARBA00022692"/>
    </source>
</evidence>
<keyword evidence="5 6" id="KW-0472">Membrane</keyword>
<feature type="transmembrane region" description="Helical" evidence="6">
    <location>
        <begin position="326"/>
        <end position="345"/>
    </location>
</feature>
<keyword evidence="8" id="KW-1185">Reference proteome</keyword>
<comment type="subcellular location">
    <subcellularLocation>
        <location evidence="1">Cell membrane</location>
        <topology evidence="1">Multi-pass membrane protein</topology>
    </subcellularLocation>
</comment>
<feature type="transmembrane region" description="Helical" evidence="6">
    <location>
        <begin position="294"/>
        <end position="320"/>
    </location>
</feature>
<dbReference type="OrthoDB" id="19148at2157"/>
<dbReference type="Pfam" id="PF01943">
    <property type="entry name" value="Polysacc_synt"/>
    <property type="match status" value="1"/>
</dbReference>
<dbReference type="PANTHER" id="PTHR30250">
    <property type="entry name" value="PST FAMILY PREDICTED COLANIC ACID TRANSPORTER"/>
    <property type="match status" value="1"/>
</dbReference>
<evidence type="ECO:0000256" key="6">
    <source>
        <dbReference type="SAM" id="Phobius"/>
    </source>
</evidence>
<feature type="transmembrane region" description="Helical" evidence="6">
    <location>
        <begin position="215"/>
        <end position="231"/>
    </location>
</feature>
<dbReference type="InterPro" id="IPR050833">
    <property type="entry name" value="Poly_Biosynth_Transport"/>
</dbReference>
<dbReference type="RefSeq" id="WP_013867451.1">
    <property type="nucleotide sequence ID" value="NC_015636.1"/>
</dbReference>
<dbReference type="InterPro" id="IPR002797">
    <property type="entry name" value="Polysacc_synth"/>
</dbReference>
<evidence type="ECO:0000313" key="7">
    <source>
        <dbReference type="EMBL" id="AEH07269.1"/>
    </source>
</evidence>
<evidence type="ECO:0000256" key="1">
    <source>
        <dbReference type="ARBA" id="ARBA00004651"/>
    </source>
</evidence>
<feature type="transmembrane region" description="Helical" evidence="6">
    <location>
        <begin position="37"/>
        <end position="59"/>
    </location>
</feature>
<feature type="transmembrane region" description="Helical" evidence="6">
    <location>
        <begin position="12"/>
        <end position="31"/>
    </location>
</feature>
<dbReference type="HOGENOM" id="CLU_022017_6_2_2"/>
<feature type="transmembrane region" description="Helical" evidence="6">
    <location>
        <begin position="115"/>
        <end position="135"/>
    </location>
</feature>
<dbReference type="PANTHER" id="PTHR30250:SF11">
    <property type="entry name" value="O-ANTIGEN TRANSPORTER-RELATED"/>
    <property type="match status" value="1"/>
</dbReference>
<gene>
    <name evidence="7" type="ordered locus">Metok_1301</name>
</gene>
<dbReference type="EMBL" id="CP002792">
    <property type="protein sequence ID" value="AEH07269.1"/>
    <property type="molecule type" value="Genomic_DNA"/>
</dbReference>
<dbReference type="AlphaFoldDB" id="F8AJS1"/>
<protein>
    <submittedName>
        <fullName evidence="7">Polysaccharide biosynthesis protein</fullName>
    </submittedName>
</protein>
<evidence type="ECO:0000256" key="4">
    <source>
        <dbReference type="ARBA" id="ARBA00022989"/>
    </source>
</evidence>
<feature type="transmembrane region" description="Helical" evidence="6">
    <location>
        <begin position="80"/>
        <end position="103"/>
    </location>
</feature>
<feature type="transmembrane region" description="Helical" evidence="6">
    <location>
        <begin position="384"/>
        <end position="402"/>
    </location>
</feature>
<evidence type="ECO:0000256" key="2">
    <source>
        <dbReference type="ARBA" id="ARBA00022475"/>
    </source>
</evidence>
<dbReference type="CDD" id="cd13128">
    <property type="entry name" value="MATE_Wzx_like"/>
    <property type="match status" value="1"/>
</dbReference>
<feature type="transmembrane region" description="Helical" evidence="6">
    <location>
        <begin position="147"/>
        <end position="168"/>
    </location>
</feature>
<dbReference type="STRING" id="647113.Metok_1301"/>
<dbReference type="GO" id="GO:0005886">
    <property type="term" value="C:plasma membrane"/>
    <property type="evidence" value="ECO:0007669"/>
    <property type="project" value="UniProtKB-SubCell"/>
</dbReference>
<accession>F8AJS1</accession>
<dbReference type="KEGG" id="mok:Metok_1301"/>
<sequence>MSSVKRIAKNTGILFVSNIISKLFGFVYTIYMARYLGAQGFGILSFALAFTGMFGVLADMGLQPLTVREVARNTELSGKYLGNIAAIKSILGIITFVLIVLTINLMNYPAETVYVVYLIAFSVLINSFNGMFYSIYQGHEKMEYVGIGNIINSSLMFVGVFIAIYLGFNVEGFAYIYLISGIGVLLYNLIISTWKFVKPKIEIDLKFWKELLKEAWPFALIGFFVIIYFRIDSIMLSYMKGNEVVGYYSASYRLIDALSSLVPSIIYSVMFPVMSKYLNSINDLKKVWIKAFNLSFIVGITTSIFVVVFAKYIILIVYGYGYLPSVMVLQILIWAFFIICVSSITSGLLNATNKQRLVTFGAGAGAIINVILNIILIPKYSMEGAAIATVITEILMFVLYIYSACKFLKINKSEILSLFIFSKKDLYIIKELLKGKK</sequence>
<keyword evidence="3 6" id="KW-0812">Transmembrane</keyword>
<evidence type="ECO:0000256" key="5">
    <source>
        <dbReference type="ARBA" id="ARBA00023136"/>
    </source>
</evidence>
<dbReference type="GeneID" id="10773457"/>
<name>F8AJS1_METOI</name>
<feature type="transmembrane region" description="Helical" evidence="6">
    <location>
        <begin position="251"/>
        <end position="273"/>
    </location>
</feature>
<feature type="transmembrane region" description="Helical" evidence="6">
    <location>
        <begin position="174"/>
        <end position="194"/>
    </location>
</feature>
<evidence type="ECO:0000313" key="8">
    <source>
        <dbReference type="Proteomes" id="UP000009296"/>
    </source>
</evidence>
<feature type="transmembrane region" description="Helical" evidence="6">
    <location>
        <begin position="357"/>
        <end position="378"/>
    </location>
</feature>
<keyword evidence="4 6" id="KW-1133">Transmembrane helix</keyword>
<organism evidence="7 8">
    <name type="scientific">Methanothermococcus okinawensis (strain DSM 14208 / JCM 11175 / IH1)</name>
    <dbReference type="NCBI Taxonomy" id="647113"/>
    <lineage>
        <taxon>Archaea</taxon>
        <taxon>Methanobacteriati</taxon>
        <taxon>Methanobacteriota</taxon>
        <taxon>Methanomada group</taxon>
        <taxon>Methanococci</taxon>
        <taxon>Methanococcales</taxon>
        <taxon>Methanococcaceae</taxon>
        <taxon>Methanothermococcus</taxon>
    </lineage>
</organism>
<reference evidence="7" key="1">
    <citation type="submission" date="2011-05" db="EMBL/GenBank/DDBJ databases">
        <title>Complete sequence of chromosome of Methanothermococcus okinawensis IH1.</title>
        <authorList>
            <consortium name="US DOE Joint Genome Institute"/>
            <person name="Lucas S."/>
            <person name="Han J."/>
            <person name="Lapidus A."/>
            <person name="Cheng J.-F."/>
            <person name="Goodwin L."/>
            <person name="Pitluck S."/>
            <person name="Peters L."/>
            <person name="Mikhailova N."/>
            <person name="Held B."/>
            <person name="Han C."/>
            <person name="Tapia R."/>
            <person name="Land M."/>
            <person name="Hauser L."/>
            <person name="Kyrpides N."/>
            <person name="Ivanova N."/>
            <person name="Pagani I."/>
            <person name="Sieprawska-Lupa M."/>
            <person name="Takai K."/>
            <person name="Miyazaki J."/>
            <person name="Whitman W."/>
            <person name="Woyke T."/>
        </authorList>
    </citation>
    <scope>NUCLEOTIDE SEQUENCE [LARGE SCALE GENOMIC DNA]</scope>
    <source>
        <strain evidence="7">IH1</strain>
    </source>
</reference>
<proteinExistence type="predicted"/>
<dbReference type="Proteomes" id="UP000009296">
    <property type="component" value="Chromosome"/>
</dbReference>
<keyword evidence="2" id="KW-1003">Cell membrane</keyword>
<dbReference type="eggNOG" id="arCOG02209">
    <property type="taxonomic scope" value="Archaea"/>
</dbReference>